<organism evidence="6 7">
    <name type="scientific">Pseudogemmatithrix spongiicola</name>
    <dbReference type="NCBI Taxonomy" id="3062599"/>
    <lineage>
        <taxon>Bacteria</taxon>
        <taxon>Pseudomonadati</taxon>
        <taxon>Gemmatimonadota</taxon>
        <taxon>Gemmatimonadia</taxon>
        <taxon>Gemmatimonadales</taxon>
        <taxon>Gemmatimonadaceae</taxon>
        <taxon>Pseudogemmatithrix</taxon>
    </lineage>
</organism>
<reference evidence="6" key="1">
    <citation type="submission" date="2023-07" db="EMBL/GenBank/DDBJ databases">
        <authorList>
            <person name="Haufschild T."/>
            <person name="Kallscheuer N."/>
            <person name="Hammer J."/>
            <person name="Kohn T."/>
            <person name="Kabuu M."/>
            <person name="Jogler M."/>
            <person name="Wohfarth N."/>
            <person name="Heuer A."/>
            <person name="Rohde M."/>
            <person name="van Teeseling M.C.F."/>
            <person name="Jogler C."/>
        </authorList>
    </citation>
    <scope>NUCLEOTIDE SEQUENCE</scope>
    <source>
        <strain evidence="5">Strain 138</strain>
        <strain evidence="6">Strain 318</strain>
    </source>
</reference>
<protein>
    <submittedName>
        <fullName evidence="6">GntR family transcriptional regulator</fullName>
    </submittedName>
</protein>
<dbReference type="Proteomes" id="UP001229955">
    <property type="component" value="Chromosome"/>
</dbReference>
<dbReference type="InterPro" id="IPR036388">
    <property type="entry name" value="WH-like_DNA-bd_sf"/>
</dbReference>
<dbReference type="Gene3D" id="1.10.10.10">
    <property type="entry name" value="Winged helix-like DNA-binding domain superfamily/Winged helix DNA-binding domain"/>
    <property type="match status" value="1"/>
</dbReference>
<evidence type="ECO:0000259" key="4">
    <source>
        <dbReference type="PROSITE" id="PS50949"/>
    </source>
</evidence>
<evidence type="ECO:0000256" key="1">
    <source>
        <dbReference type="ARBA" id="ARBA00023015"/>
    </source>
</evidence>
<name>A0AA49K0D3_9BACT</name>
<keyword evidence="3" id="KW-0804">Transcription</keyword>
<dbReference type="EMBL" id="CP130612">
    <property type="protein sequence ID" value="WKW12658.1"/>
    <property type="molecule type" value="Genomic_DNA"/>
</dbReference>
<dbReference type="InterPro" id="IPR000524">
    <property type="entry name" value="Tscrpt_reg_HTH_GntR"/>
</dbReference>
<dbReference type="Pfam" id="PF00392">
    <property type="entry name" value="GntR"/>
    <property type="match status" value="1"/>
</dbReference>
<dbReference type="SUPFAM" id="SSF46785">
    <property type="entry name" value="Winged helix' DNA-binding domain"/>
    <property type="match status" value="1"/>
</dbReference>
<keyword evidence="1" id="KW-0805">Transcription regulation</keyword>
<sequence>MFSRIDPRSPVPIYAQIADRVRVAIAAGDLKEGDALPSVRALAAELRVNPATIVQAYRALEREAIVELRQGAGTFIAPIGAETKTRERSAAARRLVREMLAEATRLGLTPRDVRVALDKELPEDA</sequence>
<evidence type="ECO:0000256" key="2">
    <source>
        <dbReference type="ARBA" id="ARBA00023125"/>
    </source>
</evidence>
<accession>A0AA49K0D3</accession>
<evidence type="ECO:0000313" key="6">
    <source>
        <dbReference type="EMBL" id="WKW15565.1"/>
    </source>
</evidence>
<proteinExistence type="predicted"/>
<dbReference type="PANTHER" id="PTHR38445">
    <property type="entry name" value="HTH-TYPE TRANSCRIPTIONAL REPRESSOR YTRA"/>
    <property type="match status" value="1"/>
</dbReference>
<dbReference type="GO" id="GO:0003700">
    <property type="term" value="F:DNA-binding transcription factor activity"/>
    <property type="evidence" value="ECO:0007669"/>
    <property type="project" value="InterPro"/>
</dbReference>
<dbReference type="RefSeq" id="WP_367885537.1">
    <property type="nucleotide sequence ID" value="NZ_CP130612.1"/>
</dbReference>
<dbReference type="SMART" id="SM00345">
    <property type="entry name" value="HTH_GNTR"/>
    <property type="match status" value="1"/>
</dbReference>
<dbReference type="EMBL" id="CP130613">
    <property type="protein sequence ID" value="WKW15565.1"/>
    <property type="molecule type" value="Genomic_DNA"/>
</dbReference>
<dbReference type="AlphaFoldDB" id="A0AA49K0D3"/>
<keyword evidence="2" id="KW-0238">DNA-binding</keyword>
<dbReference type="InterPro" id="IPR036390">
    <property type="entry name" value="WH_DNA-bd_sf"/>
</dbReference>
<accession>A0AA49Q529</accession>
<dbReference type="PANTHER" id="PTHR38445:SF9">
    <property type="entry name" value="HTH-TYPE TRANSCRIPTIONAL REPRESSOR YTRA"/>
    <property type="match status" value="1"/>
</dbReference>
<dbReference type="KEGG" id="pspc:Strain318_001956"/>
<keyword evidence="7" id="KW-1185">Reference proteome</keyword>
<evidence type="ECO:0000313" key="7">
    <source>
        <dbReference type="Proteomes" id="UP001229955"/>
    </source>
</evidence>
<dbReference type="GO" id="GO:0003677">
    <property type="term" value="F:DNA binding"/>
    <property type="evidence" value="ECO:0007669"/>
    <property type="project" value="UniProtKB-KW"/>
</dbReference>
<dbReference type="CDD" id="cd07377">
    <property type="entry name" value="WHTH_GntR"/>
    <property type="match status" value="1"/>
</dbReference>
<gene>
    <name evidence="5" type="ORF">Strain138_001957</name>
    <name evidence="6" type="ORF">Strain318_001956</name>
</gene>
<evidence type="ECO:0000313" key="5">
    <source>
        <dbReference type="EMBL" id="WKW12658.1"/>
    </source>
</evidence>
<feature type="domain" description="HTH gntR-type" evidence="4">
    <location>
        <begin position="11"/>
        <end position="79"/>
    </location>
</feature>
<evidence type="ECO:0000256" key="3">
    <source>
        <dbReference type="ARBA" id="ARBA00023163"/>
    </source>
</evidence>
<dbReference type="PROSITE" id="PS50949">
    <property type="entry name" value="HTH_GNTR"/>
    <property type="match status" value="1"/>
</dbReference>